<dbReference type="AlphaFoldDB" id="A0A7T4EGM7"/>
<dbReference type="Proteomes" id="UP000596145">
    <property type="component" value="Chromosome"/>
</dbReference>
<evidence type="ECO:0000313" key="2">
    <source>
        <dbReference type="Proteomes" id="UP000596145"/>
    </source>
</evidence>
<sequence>MTKRRIYLYADETGNLDYSGTPNPKGGGASTYFGFGTATFQTDRHGDDLLEGLHLRAKNAKEGLSLPRGFHAVDDSRKTREEMFNLVKEQAPRFDTTFLYKSNAYPQFREKGPMYLYRMAWYLHLKEIARQVSDEHDELYVIVAEFGTKKFKTAAHKAIEEVCDQISRDITLCIWSAQSAWGLQVADYGLWAVQRRLEGKKCPWYDSCVKPTLSSVFTPWGTP</sequence>
<reference evidence="1 2" key="1">
    <citation type="submission" date="2020-12" db="EMBL/GenBank/DDBJ databases">
        <title>FDA dAtabase for Regulatory Grade micrObial Sequences (FDA-ARGOS): Supporting development and validation of Infectious Disease Dx tests.</title>
        <authorList>
            <person name="Sproer C."/>
            <person name="Gronow S."/>
            <person name="Severitt S."/>
            <person name="Schroder I."/>
            <person name="Tallon L."/>
            <person name="Sadzewicz L."/>
            <person name="Zhao X."/>
            <person name="Boylan J."/>
            <person name="Ott S."/>
            <person name="Bowen H."/>
            <person name="Vavikolanu K."/>
            <person name="Mehta A."/>
            <person name="Aluvathingal J."/>
            <person name="Nadendla S."/>
            <person name="Lowell S."/>
            <person name="Myers T."/>
            <person name="Yan Y."/>
            <person name="Sichtig H."/>
        </authorList>
    </citation>
    <scope>NUCLEOTIDE SEQUENCE [LARGE SCALE GENOMIC DNA]</scope>
    <source>
        <strain evidence="1 2">FDAARGOS_1053</strain>
    </source>
</reference>
<dbReference type="EMBL" id="CP066007">
    <property type="protein sequence ID" value="QQB46973.1"/>
    <property type="molecule type" value="Genomic_DNA"/>
</dbReference>
<dbReference type="Pfam" id="PF12686">
    <property type="entry name" value="DUF3800"/>
    <property type="match status" value="1"/>
</dbReference>
<proteinExistence type="predicted"/>
<name>A0A7T4EGM7_9CORY</name>
<organism evidence="1 2">
    <name type="scientific">Corynebacterium glucuronolyticum</name>
    <dbReference type="NCBI Taxonomy" id="39791"/>
    <lineage>
        <taxon>Bacteria</taxon>
        <taxon>Bacillati</taxon>
        <taxon>Actinomycetota</taxon>
        <taxon>Actinomycetes</taxon>
        <taxon>Mycobacteriales</taxon>
        <taxon>Corynebacteriaceae</taxon>
        <taxon>Corynebacterium</taxon>
    </lineage>
</organism>
<gene>
    <name evidence="1" type="ORF">I6I10_03385</name>
</gene>
<dbReference type="OrthoDB" id="3199623at2"/>
<dbReference type="GeneID" id="92761240"/>
<dbReference type="InterPro" id="IPR024524">
    <property type="entry name" value="DUF3800"/>
</dbReference>
<accession>A0A7T4EGM7</accession>
<dbReference type="RefSeq" id="WP_005388188.1">
    <property type="nucleotide sequence ID" value="NZ_CP066007.1"/>
</dbReference>
<evidence type="ECO:0000313" key="1">
    <source>
        <dbReference type="EMBL" id="QQB46973.1"/>
    </source>
</evidence>
<protein>
    <submittedName>
        <fullName evidence="1">DUF3800 domain-containing protein</fullName>
    </submittedName>
</protein>